<proteinExistence type="predicted"/>
<dbReference type="EMBL" id="JAACNO010000397">
    <property type="protein sequence ID" value="KAF4147873.1"/>
    <property type="molecule type" value="Genomic_DNA"/>
</dbReference>
<protein>
    <submittedName>
        <fullName evidence="1">Uncharacterized protein</fullName>
    </submittedName>
</protein>
<gene>
    <name evidence="1" type="ORF">GN958_ATG02939</name>
</gene>
<dbReference type="Proteomes" id="UP000704712">
    <property type="component" value="Unassembled WGS sequence"/>
</dbReference>
<organism evidence="1 2">
    <name type="scientific">Phytophthora infestans</name>
    <name type="common">Potato late blight agent</name>
    <name type="synonym">Botrytis infestans</name>
    <dbReference type="NCBI Taxonomy" id="4787"/>
    <lineage>
        <taxon>Eukaryota</taxon>
        <taxon>Sar</taxon>
        <taxon>Stramenopiles</taxon>
        <taxon>Oomycota</taxon>
        <taxon>Peronosporomycetes</taxon>
        <taxon>Peronosporales</taxon>
        <taxon>Peronosporaceae</taxon>
        <taxon>Phytophthora</taxon>
    </lineage>
</organism>
<evidence type="ECO:0000313" key="2">
    <source>
        <dbReference type="Proteomes" id="UP000704712"/>
    </source>
</evidence>
<feature type="non-terminal residue" evidence="1">
    <location>
        <position position="1"/>
    </location>
</feature>
<accession>A0A8S9V5S3</accession>
<comment type="caution">
    <text evidence="1">The sequence shown here is derived from an EMBL/GenBank/DDBJ whole genome shotgun (WGS) entry which is preliminary data.</text>
</comment>
<dbReference type="AlphaFoldDB" id="A0A8S9V5S3"/>
<evidence type="ECO:0000313" key="1">
    <source>
        <dbReference type="EMBL" id="KAF4147873.1"/>
    </source>
</evidence>
<reference evidence="1" key="1">
    <citation type="submission" date="2020-03" db="EMBL/GenBank/DDBJ databases">
        <title>Hybrid Assembly of Korean Phytophthora infestans isolates.</title>
        <authorList>
            <person name="Prokchorchik M."/>
            <person name="Lee Y."/>
            <person name="Seo J."/>
            <person name="Cho J.-H."/>
            <person name="Park Y.-E."/>
            <person name="Jang D.-C."/>
            <person name="Im J.-S."/>
            <person name="Choi J.-G."/>
            <person name="Park H.-J."/>
            <person name="Lee G.-B."/>
            <person name="Lee Y.-G."/>
            <person name="Hong S.-Y."/>
            <person name="Cho K."/>
            <person name="Sohn K.H."/>
        </authorList>
    </citation>
    <scope>NUCLEOTIDE SEQUENCE</scope>
    <source>
        <strain evidence="1">KR_2_A2</strain>
    </source>
</reference>
<sequence>SEDAQNGFCAIYAATGMFHAIGVRISRCNSHCHPMGVSVMKAFIITRTVSTISITPFLQLQVRKGL</sequence>
<name>A0A8S9V5S3_PHYIN</name>